<accession>A4XU68</accession>
<reference evidence="1" key="1">
    <citation type="submission" date="2007-04" db="EMBL/GenBank/DDBJ databases">
        <title>Complete sequence of Pseudomonas mendocina ymp.</title>
        <authorList>
            <consortium name="US DOE Joint Genome Institute"/>
            <person name="Copeland A."/>
            <person name="Lucas S."/>
            <person name="Lapidus A."/>
            <person name="Barry K."/>
            <person name="Glavina del Rio T."/>
            <person name="Dalin E."/>
            <person name="Tice H."/>
            <person name="Pitluck S."/>
            <person name="Kiss H."/>
            <person name="Brettin T."/>
            <person name="Detter J.C."/>
            <person name="Bruce D."/>
            <person name="Han C."/>
            <person name="Schmutz J."/>
            <person name="Larimer F."/>
            <person name="Land M."/>
            <person name="Hauser L."/>
            <person name="Kyrpides N."/>
            <person name="Mikhailova N."/>
            <person name="Hersman L."/>
            <person name="Dubois J."/>
            <person name="Maurice P."/>
            <person name="Richardson P."/>
        </authorList>
    </citation>
    <scope>NUCLEOTIDE SEQUENCE [LARGE SCALE GENOMIC DNA]</scope>
    <source>
        <strain evidence="1">Ymp</strain>
    </source>
</reference>
<gene>
    <name evidence="1" type="ordered locus">Pmen_2124</name>
</gene>
<evidence type="ECO:0008006" key="2">
    <source>
        <dbReference type="Google" id="ProtNLM"/>
    </source>
</evidence>
<dbReference type="AlphaFoldDB" id="A4XU68"/>
<name>A4XU68_ECTM1</name>
<dbReference type="EMBL" id="CP000680">
    <property type="protein sequence ID" value="ABP84884.1"/>
    <property type="molecule type" value="Genomic_DNA"/>
</dbReference>
<dbReference type="KEGG" id="pmy:Pmen_2124"/>
<dbReference type="STRING" id="399739.Pmen_2124"/>
<protein>
    <recommendedName>
        <fullName evidence="2">DUF2971 domain-containing protein</fullName>
    </recommendedName>
</protein>
<dbReference type="HOGENOM" id="CLU_073012_0_0_6"/>
<dbReference type="InterPro" id="IPR021352">
    <property type="entry name" value="DUF2971"/>
</dbReference>
<dbReference type="OrthoDB" id="7852032at2"/>
<proteinExistence type="predicted"/>
<dbReference type="Pfam" id="PF11185">
    <property type="entry name" value="DUF2971"/>
    <property type="match status" value="1"/>
</dbReference>
<sequence length="219" mass="24735">MNGNLKLYRILRFDHAVKILNGSLFFSHPSAWDDPYETHIKHDFEHAIFAQCWSKASMSEAMWRIYSPNMLGVRVRTTVSKLEAAMAAFTKNNKGYKRRLSVVEYLPPLKYKSEAKKIGSVLEDEALASASLGADLLCLKRNAYVHEREVRAIIFDGNSTQGGMARGIDVPVDGHKLIESILIDPRAPDELCNAMVHYLKDVLNFSGEVRKSKLYTVSE</sequence>
<evidence type="ECO:0000313" key="1">
    <source>
        <dbReference type="EMBL" id="ABP84884.1"/>
    </source>
</evidence>
<organism evidence="1">
    <name type="scientific">Ectopseudomonas mendocina (strain ymp)</name>
    <name type="common">Pseudomonas mendocina</name>
    <dbReference type="NCBI Taxonomy" id="399739"/>
    <lineage>
        <taxon>Bacteria</taxon>
        <taxon>Pseudomonadati</taxon>
        <taxon>Pseudomonadota</taxon>
        <taxon>Gammaproteobacteria</taxon>
        <taxon>Pseudomonadales</taxon>
        <taxon>Pseudomonadaceae</taxon>
        <taxon>Ectopseudomonas</taxon>
    </lineage>
</organism>